<keyword evidence="1" id="KW-0732">Signal</keyword>
<feature type="chain" id="PRO_5045890656" evidence="1">
    <location>
        <begin position="23"/>
        <end position="473"/>
    </location>
</feature>
<sequence length="473" mass="49820">MMKRLATVIALGALVLAPPLWAGTGAATASATVALPGDPAGPRFDLGMIPPDHILRPDGAPKAMVVLISDQTGWQDADETTAEALRAEGAAVIGIDLPSYLRRLDADPGDCVYMVSDIESLAHQLQRAGGGQAYATPILAGTGAGGTLALDMIAQSPLATIDAGLAVDPRAGLALQKTICTDAPHRNEAAATVYDLAPGDLPAAVEALFSPSAPADGRAHLAQLQAAHPDLVTRDVTDDPHRALLSALRDRIAVQTGTDSPLGLPLTIYDAKPAQDTMVVFYSGDGGWRDIDMQVGTALQASGVPVVGVDSLRYFWSERTAKETAEDLVRIITAYRAKWHVHHVVLAGYSFGADILPATYDLLPPKDRKAVAQVTLMGLSHQVDYQVSVDGWLGLEQAGGAGDPLDDIARMDRPDLVQCFYGAGDDDDACHDVKTPGIEPVAMTGGHHFDGNYDVIAKRIIADLSKRLAGRKF</sequence>
<dbReference type="Proteomes" id="UP001597413">
    <property type="component" value="Unassembled WGS sequence"/>
</dbReference>
<dbReference type="InterPro" id="IPR010333">
    <property type="entry name" value="VirJ"/>
</dbReference>
<evidence type="ECO:0000259" key="2">
    <source>
        <dbReference type="Pfam" id="PF06057"/>
    </source>
</evidence>
<dbReference type="SUPFAM" id="SSF53474">
    <property type="entry name" value="alpha/beta-Hydrolases"/>
    <property type="match status" value="2"/>
</dbReference>
<gene>
    <name evidence="3" type="ORF">ACFSM0_17575</name>
</gene>
<evidence type="ECO:0000313" key="4">
    <source>
        <dbReference type="Proteomes" id="UP001597413"/>
    </source>
</evidence>
<feature type="domain" description="Bacterial virulence" evidence="2">
    <location>
        <begin position="276"/>
        <end position="467"/>
    </location>
</feature>
<dbReference type="EMBL" id="JBHUIX010000021">
    <property type="protein sequence ID" value="MFD2175908.1"/>
    <property type="molecule type" value="Genomic_DNA"/>
</dbReference>
<feature type="signal peptide" evidence="1">
    <location>
        <begin position="1"/>
        <end position="22"/>
    </location>
</feature>
<comment type="caution">
    <text evidence="3">The sequence shown here is derived from an EMBL/GenBank/DDBJ whole genome shotgun (WGS) entry which is preliminary data.</text>
</comment>
<protein>
    <submittedName>
        <fullName evidence="3">AcvB/VirJ family lysyl-phosphatidylglycerol hydrolase</fullName>
    </submittedName>
</protein>
<dbReference type="Pfam" id="PF06057">
    <property type="entry name" value="VirJ"/>
    <property type="match status" value="2"/>
</dbReference>
<dbReference type="InterPro" id="IPR029058">
    <property type="entry name" value="AB_hydrolase_fold"/>
</dbReference>
<proteinExistence type="predicted"/>
<reference evidence="4" key="1">
    <citation type="journal article" date="2019" name="Int. J. Syst. Evol. Microbiol.">
        <title>The Global Catalogue of Microorganisms (GCM) 10K type strain sequencing project: providing services to taxonomists for standard genome sequencing and annotation.</title>
        <authorList>
            <consortium name="The Broad Institute Genomics Platform"/>
            <consortium name="The Broad Institute Genome Sequencing Center for Infectious Disease"/>
            <person name="Wu L."/>
            <person name="Ma J."/>
        </authorList>
    </citation>
    <scope>NUCLEOTIDE SEQUENCE [LARGE SCALE GENOMIC DNA]</scope>
    <source>
        <strain evidence="4">CCUG 55131</strain>
    </source>
</reference>
<organism evidence="3 4">
    <name type="scientific">Rhodobacter lacus</name>
    <dbReference type="NCBI Taxonomy" id="1641972"/>
    <lineage>
        <taxon>Bacteria</taxon>
        <taxon>Pseudomonadati</taxon>
        <taxon>Pseudomonadota</taxon>
        <taxon>Alphaproteobacteria</taxon>
        <taxon>Rhodobacterales</taxon>
        <taxon>Rhodobacter group</taxon>
        <taxon>Rhodobacter</taxon>
    </lineage>
</organism>
<dbReference type="RefSeq" id="WP_377393627.1">
    <property type="nucleotide sequence ID" value="NZ_JBHUIX010000021.1"/>
</dbReference>
<keyword evidence="3" id="KW-0378">Hydrolase</keyword>
<feature type="domain" description="Bacterial virulence" evidence="2">
    <location>
        <begin position="63"/>
        <end position="100"/>
    </location>
</feature>
<dbReference type="InterPro" id="IPR011225">
    <property type="entry name" value="IV_sec_VirJ"/>
</dbReference>
<dbReference type="Gene3D" id="3.40.50.1820">
    <property type="entry name" value="alpha/beta hydrolase"/>
    <property type="match status" value="2"/>
</dbReference>
<dbReference type="PIRSF" id="PIRSF029063">
    <property type="entry name" value="IV_sec_VirJ"/>
    <property type="match status" value="1"/>
</dbReference>
<accession>A0ABW5AC09</accession>
<keyword evidence="4" id="KW-1185">Reference proteome</keyword>
<name>A0ABW5AC09_9RHOB</name>
<evidence type="ECO:0000256" key="1">
    <source>
        <dbReference type="SAM" id="SignalP"/>
    </source>
</evidence>
<evidence type="ECO:0000313" key="3">
    <source>
        <dbReference type="EMBL" id="MFD2175908.1"/>
    </source>
</evidence>
<dbReference type="GO" id="GO:0016787">
    <property type="term" value="F:hydrolase activity"/>
    <property type="evidence" value="ECO:0007669"/>
    <property type="project" value="UniProtKB-KW"/>
</dbReference>